<protein>
    <recommendedName>
        <fullName evidence="12">Cytochrome P450</fullName>
    </recommendedName>
</protein>
<dbReference type="Gene3D" id="1.10.630.10">
    <property type="entry name" value="Cytochrome P450"/>
    <property type="match status" value="1"/>
</dbReference>
<dbReference type="InterPro" id="IPR036396">
    <property type="entry name" value="Cyt_P450_sf"/>
</dbReference>
<evidence type="ECO:0000313" key="11">
    <source>
        <dbReference type="Proteomes" id="UP001043456"/>
    </source>
</evidence>
<feature type="binding site" description="axial binding residue" evidence="8">
    <location>
        <position position="447"/>
    </location>
    <ligand>
        <name>heme</name>
        <dbReference type="ChEBI" id="CHEBI:30413"/>
    </ligand>
    <ligandPart>
        <name>Fe</name>
        <dbReference type="ChEBI" id="CHEBI:18248"/>
    </ligandPart>
</feature>
<keyword evidence="11" id="KW-1185">Reference proteome</keyword>
<dbReference type="EMBL" id="BHVY01000004">
    <property type="protein sequence ID" value="GIJ88122.1"/>
    <property type="molecule type" value="Genomic_DNA"/>
</dbReference>
<evidence type="ECO:0000256" key="3">
    <source>
        <dbReference type="ARBA" id="ARBA00022617"/>
    </source>
</evidence>
<keyword evidence="4 8" id="KW-0479">Metal-binding</keyword>
<evidence type="ECO:0000256" key="4">
    <source>
        <dbReference type="ARBA" id="ARBA00022723"/>
    </source>
</evidence>
<dbReference type="GO" id="GO:0004497">
    <property type="term" value="F:monooxygenase activity"/>
    <property type="evidence" value="ECO:0007669"/>
    <property type="project" value="UniProtKB-KW"/>
</dbReference>
<name>A0A9P3BBC9_9EURO</name>
<dbReference type="GeneID" id="67005649"/>
<organism evidence="10 11">
    <name type="scientific">Aspergillus pseudoviridinutans</name>
    <dbReference type="NCBI Taxonomy" id="1517512"/>
    <lineage>
        <taxon>Eukaryota</taxon>
        <taxon>Fungi</taxon>
        <taxon>Dikarya</taxon>
        <taxon>Ascomycota</taxon>
        <taxon>Pezizomycotina</taxon>
        <taxon>Eurotiomycetes</taxon>
        <taxon>Eurotiomycetidae</taxon>
        <taxon>Eurotiales</taxon>
        <taxon>Aspergillaceae</taxon>
        <taxon>Aspergillus</taxon>
        <taxon>Aspergillus subgen. Fumigati</taxon>
    </lineage>
</organism>
<keyword evidence="9" id="KW-0472">Membrane</keyword>
<evidence type="ECO:0000256" key="1">
    <source>
        <dbReference type="ARBA" id="ARBA00001971"/>
    </source>
</evidence>
<evidence type="ECO:0000256" key="2">
    <source>
        <dbReference type="ARBA" id="ARBA00010617"/>
    </source>
</evidence>
<comment type="cofactor">
    <cofactor evidence="1 8">
        <name>heme</name>
        <dbReference type="ChEBI" id="CHEBI:30413"/>
    </cofactor>
</comment>
<keyword evidence="3 8" id="KW-0349">Heme</keyword>
<feature type="transmembrane region" description="Helical" evidence="9">
    <location>
        <begin position="21"/>
        <end position="38"/>
    </location>
</feature>
<evidence type="ECO:0000313" key="10">
    <source>
        <dbReference type="EMBL" id="GIJ88122.1"/>
    </source>
</evidence>
<evidence type="ECO:0000256" key="7">
    <source>
        <dbReference type="ARBA" id="ARBA00023033"/>
    </source>
</evidence>
<keyword evidence="9" id="KW-1133">Transmembrane helix</keyword>
<dbReference type="SUPFAM" id="SSF48264">
    <property type="entry name" value="Cytochrome P450"/>
    <property type="match status" value="1"/>
</dbReference>
<dbReference type="PRINTS" id="PR00465">
    <property type="entry name" value="EP450IV"/>
</dbReference>
<evidence type="ECO:0000256" key="8">
    <source>
        <dbReference type="PIRSR" id="PIRSR602403-1"/>
    </source>
</evidence>
<dbReference type="RefSeq" id="XP_043158868.1">
    <property type="nucleotide sequence ID" value="XM_043302933.1"/>
</dbReference>
<dbReference type="PANTHER" id="PTHR46206:SF2">
    <property type="entry name" value="CYTOCHROME P450 MONOOXYGENASE AUSG-RELATED"/>
    <property type="match status" value="1"/>
</dbReference>
<dbReference type="Pfam" id="PF00067">
    <property type="entry name" value="p450"/>
    <property type="match status" value="1"/>
</dbReference>
<keyword evidence="6 8" id="KW-0408">Iron</keyword>
<dbReference type="InterPro" id="IPR001128">
    <property type="entry name" value="Cyt_P450"/>
</dbReference>
<evidence type="ECO:0008006" key="12">
    <source>
        <dbReference type="Google" id="ProtNLM"/>
    </source>
</evidence>
<evidence type="ECO:0000256" key="6">
    <source>
        <dbReference type="ARBA" id="ARBA00023004"/>
    </source>
</evidence>
<evidence type="ECO:0000256" key="9">
    <source>
        <dbReference type="SAM" id="Phobius"/>
    </source>
</evidence>
<dbReference type="Proteomes" id="UP001043456">
    <property type="component" value="Unassembled WGS sequence"/>
</dbReference>
<comment type="caution">
    <text evidence="10">The sequence shown here is derived from an EMBL/GenBank/DDBJ whole genome shotgun (WGS) entry which is preliminary data.</text>
</comment>
<keyword evidence="5" id="KW-0560">Oxidoreductase</keyword>
<gene>
    <name evidence="10" type="ORF">Asppvi_007039</name>
</gene>
<comment type="similarity">
    <text evidence="2">Belongs to the cytochrome P450 family.</text>
</comment>
<keyword evidence="9" id="KW-0812">Transmembrane</keyword>
<dbReference type="AlphaFoldDB" id="A0A9P3BBC9"/>
<dbReference type="GO" id="GO:0020037">
    <property type="term" value="F:heme binding"/>
    <property type="evidence" value="ECO:0007669"/>
    <property type="project" value="InterPro"/>
</dbReference>
<dbReference type="OrthoDB" id="1844152at2759"/>
<accession>A0A9P3BBC9</accession>
<dbReference type="GO" id="GO:0005506">
    <property type="term" value="F:iron ion binding"/>
    <property type="evidence" value="ECO:0007669"/>
    <property type="project" value="InterPro"/>
</dbReference>
<sequence length="505" mass="57574">MDYLQNEKGILQHLDIKIARPTVVGLIVAAVMSLVLVLRRQAPSIPVINGRTRLRGQRLQDFLVNAQDLIRLGFKRSRVFQLMTNLGPMILLSSEYIEEIKNDTRLSLSLWFHKEYFSDLAGFAAFRLAEMGPIMRDAIKLRLTYGFDNIVEPISTETSCFLADNWSDNEEWREVLVSASVEKLAARFASLLFYGPELRANKEWNAAQEEYLKTAWRAVEELRLWPQPLRPIIHWFLPTCRTLRRQERAVRSLIEPVLAARQTQGEHEVVNYNDSIQWLADAARGRSYDAAMGPLAFVGGASPATVDLLSQVLLDLSERPELIDALRQEVSNVKPHINNWAKHEMQQLRLMDSVLKETQRLKPVESVMMKRTATQSLTLSDGYHIPRGSNIGVSVAMMRDPDIYTCPDEYDGYRFLRMREQRGYETIAQLTCTSPIHLGFGHGLQSCPARFFVSTQIKIVLCHILLKYDIKPVGEGARVQPYGLNLLADPTARLLVRRRSAESLL</sequence>
<reference evidence="10 11" key="1">
    <citation type="submission" date="2018-10" db="EMBL/GenBank/DDBJ databases">
        <title>Pan-genome distribution and transcriptional activeness of fungal secondary metabolism genes in Aspergillus section Fumigati.</title>
        <authorList>
            <person name="Takahashi H."/>
            <person name="Umemura M."/>
            <person name="Ninomiya A."/>
            <person name="Kusuya Y."/>
            <person name="Urayama S."/>
            <person name="Shimizu M."/>
            <person name="Watanabe A."/>
            <person name="Kamei K."/>
            <person name="Yaguchi T."/>
            <person name="Hagiwara D."/>
        </authorList>
    </citation>
    <scope>NUCLEOTIDE SEQUENCE [LARGE SCALE GENOMIC DNA]</scope>
    <source>
        <strain evidence="10 11">IFM 55266</strain>
    </source>
</reference>
<evidence type="ECO:0000256" key="5">
    <source>
        <dbReference type="ARBA" id="ARBA00023002"/>
    </source>
</evidence>
<dbReference type="GO" id="GO:0016705">
    <property type="term" value="F:oxidoreductase activity, acting on paired donors, with incorporation or reduction of molecular oxygen"/>
    <property type="evidence" value="ECO:0007669"/>
    <property type="project" value="InterPro"/>
</dbReference>
<dbReference type="CDD" id="cd11041">
    <property type="entry name" value="CYP503A1-like"/>
    <property type="match status" value="1"/>
</dbReference>
<dbReference type="GO" id="GO:0019748">
    <property type="term" value="P:secondary metabolic process"/>
    <property type="evidence" value="ECO:0007669"/>
    <property type="project" value="UniProtKB-ARBA"/>
</dbReference>
<proteinExistence type="inferred from homology"/>
<dbReference type="PANTHER" id="PTHR46206">
    <property type="entry name" value="CYTOCHROME P450"/>
    <property type="match status" value="1"/>
</dbReference>
<dbReference type="InterPro" id="IPR002403">
    <property type="entry name" value="Cyt_P450_E_grp-IV"/>
</dbReference>
<keyword evidence="7" id="KW-0503">Monooxygenase</keyword>